<dbReference type="Proteomes" id="UP001189429">
    <property type="component" value="Unassembled WGS sequence"/>
</dbReference>
<sequence>IAELFFIPGGDLLHDGTRKIVVGLSVCFVLAKVAGLTDKGPSGMWRTANRTKTTTSGTVQAMDWASVEMQGWRPAMEDAVRVVGSLPASLEQRALFAVFDGHGG</sequence>
<comment type="caution">
    <text evidence="1">The sequence shown here is derived from an EMBL/GenBank/DDBJ whole genome shotgun (WGS) entry which is preliminary data.</text>
</comment>
<organism evidence="1 2">
    <name type="scientific">Prorocentrum cordatum</name>
    <dbReference type="NCBI Taxonomy" id="2364126"/>
    <lineage>
        <taxon>Eukaryota</taxon>
        <taxon>Sar</taxon>
        <taxon>Alveolata</taxon>
        <taxon>Dinophyceae</taxon>
        <taxon>Prorocentrales</taxon>
        <taxon>Prorocentraceae</taxon>
        <taxon>Prorocentrum</taxon>
    </lineage>
</organism>
<dbReference type="InterPro" id="IPR036457">
    <property type="entry name" value="PPM-type-like_dom_sf"/>
</dbReference>
<accession>A0ABN9Y1J4</accession>
<dbReference type="SUPFAM" id="SSF81606">
    <property type="entry name" value="PP2C-like"/>
    <property type="match status" value="1"/>
</dbReference>
<keyword evidence="2" id="KW-1185">Reference proteome</keyword>
<dbReference type="InterPro" id="IPR000222">
    <property type="entry name" value="PP2C_BS"/>
</dbReference>
<feature type="non-terminal residue" evidence="1">
    <location>
        <position position="1"/>
    </location>
</feature>
<evidence type="ECO:0000313" key="2">
    <source>
        <dbReference type="Proteomes" id="UP001189429"/>
    </source>
</evidence>
<dbReference type="PROSITE" id="PS01032">
    <property type="entry name" value="PPM_1"/>
    <property type="match status" value="1"/>
</dbReference>
<protein>
    <recommendedName>
        <fullName evidence="3">Protein-serine/threonine phosphatase</fullName>
    </recommendedName>
</protein>
<dbReference type="EMBL" id="CAUYUJ010021401">
    <property type="protein sequence ID" value="CAK0904473.1"/>
    <property type="molecule type" value="Genomic_DNA"/>
</dbReference>
<reference evidence="1" key="1">
    <citation type="submission" date="2023-10" db="EMBL/GenBank/DDBJ databases">
        <authorList>
            <person name="Chen Y."/>
            <person name="Shah S."/>
            <person name="Dougan E. K."/>
            <person name="Thang M."/>
            <person name="Chan C."/>
        </authorList>
    </citation>
    <scope>NUCLEOTIDE SEQUENCE [LARGE SCALE GENOMIC DNA]</scope>
</reference>
<feature type="non-terminal residue" evidence="1">
    <location>
        <position position="104"/>
    </location>
</feature>
<evidence type="ECO:0008006" key="3">
    <source>
        <dbReference type="Google" id="ProtNLM"/>
    </source>
</evidence>
<name>A0ABN9Y1J4_9DINO</name>
<gene>
    <name evidence="1" type="ORF">PCOR1329_LOCUS80469</name>
</gene>
<proteinExistence type="predicted"/>
<dbReference type="Gene3D" id="3.60.40.10">
    <property type="entry name" value="PPM-type phosphatase domain"/>
    <property type="match status" value="1"/>
</dbReference>
<evidence type="ECO:0000313" key="1">
    <source>
        <dbReference type="EMBL" id="CAK0904473.1"/>
    </source>
</evidence>